<feature type="region of interest" description="Disordered" evidence="1">
    <location>
        <begin position="63"/>
        <end position="97"/>
    </location>
</feature>
<dbReference type="AlphaFoldDB" id="A0A1I4S490"/>
<proteinExistence type="predicted"/>
<feature type="domain" description="Wadjet protein JetD C-terminal" evidence="2">
    <location>
        <begin position="183"/>
        <end position="249"/>
    </location>
</feature>
<name>A0A1I4S490_PSUAM</name>
<dbReference type="Proteomes" id="UP000199614">
    <property type="component" value="Unassembled WGS sequence"/>
</dbReference>
<keyword evidence="4" id="KW-1185">Reference proteome</keyword>
<sequence>MTAPGARELVALLRATGRTRIDRAGLWRAFTEAVPSAHGSVDARRLLADAIAELAAAGELVPSRAADDGTPPLPRSVKLTRPAAASDRAGSAGTGAAEPWHPELAAAAGVRAPSETVRLVNRWLFAGGTRAEVVPLRERALEITGDEKAFDAGLPAPLTPEILRAVRVRLPLHREPVGEGPVLLVVENADTVHSLVRALRPDPGPVGAVAWGAGTAFTSSVLSLADAPPVAIRYFGDLDAAGLRIPARASVLGEAEGLPPVRPATGLYRALLEHGRPAPAGAADHSDVDWLEPAQRGPVRDLFAAGQRLAQEAVGRRVLVADRDWRAGLEVG</sequence>
<accession>A0A1I4S490</accession>
<reference evidence="3 4" key="1">
    <citation type="submission" date="2016-10" db="EMBL/GenBank/DDBJ databases">
        <authorList>
            <person name="de Groot N.N."/>
        </authorList>
    </citation>
    <scope>NUCLEOTIDE SEQUENCE [LARGE SCALE GENOMIC DNA]</scope>
    <source>
        <strain evidence="3 4">CGMCC 4.1877</strain>
    </source>
</reference>
<dbReference type="STRING" id="260086.SAMN05216207_1001239"/>
<dbReference type="InterPro" id="IPR024534">
    <property type="entry name" value="JetD_C"/>
</dbReference>
<evidence type="ECO:0000259" key="2">
    <source>
        <dbReference type="Pfam" id="PF09983"/>
    </source>
</evidence>
<dbReference type="EMBL" id="FOUY01000001">
    <property type="protein sequence ID" value="SFM59328.1"/>
    <property type="molecule type" value="Genomic_DNA"/>
</dbReference>
<evidence type="ECO:0000313" key="3">
    <source>
        <dbReference type="EMBL" id="SFM59328.1"/>
    </source>
</evidence>
<dbReference type="OrthoDB" id="8263792at2"/>
<evidence type="ECO:0000313" key="4">
    <source>
        <dbReference type="Proteomes" id="UP000199614"/>
    </source>
</evidence>
<organism evidence="3 4">
    <name type="scientific">Pseudonocardia ammonioxydans</name>
    <dbReference type="NCBI Taxonomy" id="260086"/>
    <lineage>
        <taxon>Bacteria</taxon>
        <taxon>Bacillati</taxon>
        <taxon>Actinomycetota</taxon>
        <taxon>Actinomycetes</taxon>
        <taxon>Pseudonocardiales</taxon>
        <taxon>Pseudonocardiaceae</taxon>
        <taxon>Pseudonocardia</taxon>
    </lineage>
</organism>
<evidence type="ECO:0000256" key="1">
    <source>
        <dbReference type="SAM" id="MobiDB-lite"/>
    </source>
</evidence>
<dbReference type="RefSeq" id="WP_093335839.1">
    <property type="nucleotide sequence ID" value="NZ_FOUY01000001.1"/>
</dbReference>
<dbReference type="Pfam" id="PF09983">
    <property type="entry name" value="JetD_C"/>
    <property type="match status" value="1"/>
</dbReference>
<gene>
    <name evidence="3" type="ORF">SAMN05216207_1001239</name>
</gene>
<protein>
    <recommendedName>
        <fullName evidence="2">Wadjet protein JetD C-terminal domain-containing protein</fullName>
    </recommendedName>
</protein>